<dbReference type="InterPro" id="IPR013154">
    <property type="entry name" value="ADH-like_N"/>
</dbReference>
<keyword evidence="8" id="KW-1185">Reference proteome</keyword>
<keyword evidence="2 5" id="KW-0479">Metal-binding</keyword>
<evidence type="ECO:0000256" key="2">
    <source>
        <dbReference type="ARBA" id="ARBA00022723"/>
    </source>
</evidence>
<organism evidence="7 8">
    <name type="scientific">Phytophthora boehmeriae</name>
    <dbReference type="NCBI Taxonomy" id="109152"/>
    <lineage>
        <taxon>Eukaryota</taxon>
        <taxon>Sar</taxon>
        <taxon>Stramenopiles</taxon>
        <taxon>Oomycota</taxon>
        <taxon>Peronosporomycetes</taxon>
        <taxon>Peronosporales</taxon>
        <taxon>Peronosporaceae</taxon>
        <taxon>Phytophthora</taxon>
    </lineage>
</organism>
<dbReference type="FunFam" id="3.40.50.720:FF:000022">
    <property type="entry name" value="Cinnamyl alcohol dehydrogenase"/>
    <property type="match status" value="1"/>
</dbReference>
<evidence type="ECO:0000313" key="8">
    <source>
        <dbReference type="Proteomes" id="UP000693981"/>
    </source>
</evidence>
<comment type="caution">
    <text evidence="7">The sequence shown here is derived from an EMBL/GenBank/DDBJ whole genome shotgun (WGS) entry which is preliminary data.</text>
</comment>
<dbReference type="InterPro" id="IPR013149">
    <property type="entry name" value="ADH-like_C"/>
</dbReference>
<dbReference type="InterPro" id="IPR020843">
    <property type="entry name" value="ER"/>
</dbReference>
<keyword evidence="3 5" id="KW-0862">Zinc</keyword>
<evidence type="ECO:0000313" key="7">
    <source>
        <dbReference type="EMBL" id="KAG7382217.1"/>
    </source>
</evidence>
<dbReference type="Proteomes" id="UP000693981">
    <property type="component" value="Unassembled WGS sequence"/>
</dbReference>
<dbReference type="PROSITE" id="PS00065">
    <property type="entry name" value="D_2_HYDROXYACID_DH_1"/>
    <property type="match status" value="1"/>
</dbReference>
<comment type="cofactor">
    <cofactor evidence="1 5">
        <name>Zn(2+)</name>
        <dbReference type="ChEBI" id="CHEBI:29105"/>
    </cofactor>
</comment>
<evidence type="ECO:0000256" key="4">
    <source>
        <dbReference type="ARBA" id="ARBA00023002"/>
    </source>
</evidence>
<evidence type="ECO:0000256" key="3">
    <source>
        <dbReference type="ARBA" id="ARBA00022833"/>
    </source>
</evidence>
<dbReference type="AlphaFoldDB" id="A0A8T1VLR8"/>
<proteinExistence type="inferred from homology"/>
<dbReference type="OrthoDB" id="1879366at2759"/>
<reference evidence="7" key="1">
    <citation type="submission" date="2021-02" db="EMBL/GenBank/DDBJ databases">
        <authorList>
            <person name="Palmer J.M."/>
        </authorList>
    </citation>
    <scope>NUCLEOTIDE SEQUENCE</scope>
    <source>
        <strain evidence="7">SCRP23</strain>
    </source>
</reference>
<evidence type="ECO:0000256" key="1">
    <source>
        <dbReference type="ARBA" id="ARBA00001947"/>
    </source>
</evidence>
<dbReference type="Pfam" id="PF08240">
    <property type="entry name" value="ADH_N"/>
    <property type="match status" value="1"/>
</dbReference>
<feature type="domain" description="Enoyl reductase (ER)" evidence="6">
    <location>
        <begin position="17"/>
        <end position="372"/>
    </location>
</feature>
<accession>A0A8T1VLR8</accession>
<dbReference type="InterPro" id="IPR047109">
    <property type="entry name" value="CAD-like"/>
</dbReference>
<dbReference type="PROSITE" id="PS00059">
    <property type="entry name" value="ADH_ZINC"/>
    <property type="match status" value="1"/>
</dbReference>
<dbReference type="SMART" id="SM00829">
    <property type="entry name" value="PKS_ER"/>
    <property type="match status" value="1"/>
</dbReference>
<dbReference type="Pfam" id="PF00107">
    <property type="entry name" value="ADH_zinc_N"/>
    <property type="match status" value="1"/>
</dbReference>
<dbReference type="InterPro" id="IPR029752">
    <property type="entry name" value="D-isomer_DH_CS1"/>
</dbReference>
<dbReference type="InterPro" id="IPR002328">
    <property type="entry name" value="ADH_Zn_CS"/>
</dbReference>
<dbReference type="CDD" id="cd05283">
    <property type="entry name" value="CAD1"/>
    <property type="match status" value="1"/>
</dbReference>
<sequence length="374" mass="40489">MSTEPRTIKALACFGKGEDVKPWEYQSRPLGPEDIEIKISHCGICGSDIHTIDSGWFPSIYPCVVGHEIVGEVTVAGDKVKDLKVGDRVGVGAQVWACLNKDPSYDCKLCATGDDTYCRRKVDTYNSRYKHVDNAVAYGGYAEYIRLSYEYAFKIPDNLPSDVVAPLLCAGATVFTPLKEADVKPGKRVGVVGIGGLGHLGIQFARAMGADAVVAFSRSANKEKEVRDLGATDFVVYTDEKQAAAAADSVDVLLICANADKMPYTQFLSFLAVRGTCIMVGLPNDDVKFSAFGIVCKGAKFVGSNIGSMQDIKDMLEVASKKNVRAVIQKLPMSKANEGIKMVRDGSKLPMSKANEGIKMVRDGSVRYRVVLEN</sequence>
<comment type="similarity">
    <text evidence="5">Belongs to the zinc-containing alcohol dehydrogenase family.</text>
</comment>
<keyword evidence="4" id="KW-0560">Oxidoreductase</keyword>
<dbReference type="PANTHER" id="PTHR42683">
    <property type="entry name" value="ALDEHYDE REDUCTASE"/>
    <property type="match status" value="1"/>
</dbReference>
<gene>
    <name evidence="7" type="ORF">PHYBOEH_010591</name>
</gene>
<dbReference type="EMBL" id="JAGDFL010000730">
    <property type="protein sequence ID" value="KAG7382217.1"/>
    <property type="molecule type" value="Genomic_DNA"/>
</dbReference>
<evidence type="ECO:0000256" key="5">
    <source>
        <dbReference type="RuleBase" id="RU361277"/>
    </source>
</evidence>
<evidence type="ECO:0000259" key="6">
    <source>
        <dbReference type="SMART" id="SM00829"/>
    </source>
</evidence>
<name>A0A8T1VLR8_9STRA</name>
<dbReference type="GO" id="GO:0016616">
    <property type="term" value="F:oxidoreductase activity, acting on the CH-OH group of donors, NAD or NADP as acceptor"/>
    <property type="evidence" value="ECO:0007669"/>
    <property type="project" value="InterPro"/>
</dbReference>
<dbReference type="GO" id="GO:0008270">
    <property type="term" value="F:zinc ion binding"/>
    <property type="evidence" value="ECO:0007669"/>
    <property type="project" value="InterPro"/>
</dbReference>
<protein>
    <recommendedName>
        <fullName evidence="6">Enoyl reductase (ER) domain-containing protein</fullName>
    </recommendedName>
</protein>